<dbReference type="NCBIfam" id="TIGR00095">
    <property type="entry name" value="16S rRNA (guanine(966)-N(2))-methyltransferase RsmD"/>
    <property type="match status" value="1"/>
</dbReference>
<dbReference type="SUPFAM" id="SSF53335">
    <property type="entry name" value="S-adenosyl-L-methionine-dependent methyltransferases"/>
    <property type="match status" value="1"/>
</dbReference>
<keyword evidence="5 8" id="KW-0489">Methyltransferase</keyword>
<dbReference type="EMBL" id="AP024563">
    <property type="protein sequence ID" value="BCU07963.1"/>
    <property type="molecule type" value="Genomic_DNA"/>
</dbReference>
<evidence type="ECO:0000256" key="2">
    <source>
        <dbReference type="ARBA" id="ARBA00005269"/>
    </source>
</evidence>
<accession>A0ABN6GEG0</accession>
<name>A0ABN6GEG0_9GAMM</name>
<reference evidence="9 10" key="1">
    <citation type="submission" date="2021-04" db="EMBL/GenBank/DDBJ databases">
        <title>Complete genome sequencing of Allochromatium tepidum strain NZ.</title>
        <authorList>
            <person name="Tsukatani Y."/>
            <person name="Mori H."/>
        </authorList>
    </citation>
    <scope>NUCLEOTIDE SEQUENCE [LARGE SCALE GENOMIC DNA]</scope>
    <source>
        <strain evidence="9 10">NZ</strain>
    </source>
</reference>
<dbReference type="PANTHER" id="PTHR43542:SF1">
    <property type="entry name" value="METHYLTRANSFERASE"/>
    <property type="match status" value="1"/>
</dbReference>
<keyword evidence="8" id="KW-0698">rRNA processing</keyword>
<dbReference type="InterPro" id="IPR002052">
    <property type="entry name" value="DNA_methylase_N6_adenine_CS"/>
</dbReference>
<dbReference type="Gene3D" id="3.40.50.150">
    <property type="entry name" value="Vaccinia Virus protein VP39"/>
    <property type="match status" value="1"/>
</dbReference>
<dbReference type="Proteomes" id="UP000680679">
    <property type="component" value="Chromosome"/>
</dbReference>
<dbReference type="CDD" id="cd02440">
    <property type="entry name" value="AdoMet_MTases"/>
    <property type="match status" value="1"/>
</dbReference>
<dbReference type="Pfam" id="PF03602">
    <property type="entry name" value="Cons_hypoth95"/>
    <property type="match status" value="1"/>
</dbReference>
<dbReference type="InterPro" id="IPR004398">
    <property type="entry name" value="RNA_MeTrfase_RsmD"/>
</dbReference>
<proteinExistence type="inferred from homology"/>
<keyword evidence="6 8" id="KW-0808">Transferase</keyword>
<comment type="catalytic activity">
    <reaction evidence="7 8">
        <text>guanosine(966) in 16S rRNA + S-adenosyl-L-methionine = N(2)-methylguanosine(966) in 16S rRNA + S-adenosyl-L-homocysteine + H(+)</text>
        <dbReference type="Rhea" id="RHEA:23548"/>
        <dbReference type="Rhea" id="RHEA-COMP:10211"/>
        <dbReference type="Rhea" id="RHEA-COMP:10212"/>
        <dbReference type="ChEBI" id="CHEBI:15378"/>
        <dbReference type="ChEBI" id="CHEBI:57856"/>
        <dbReference type="ChEBI" id="CHEBI:59789"/>
        <dbReference type="ChEBI" id="CHEBI:74269"/>
        <dbReference type="ChEBI" id="CHEBI:74481"/>
        <dbReference type="EC" id="2.1.1.171"/>
    </reaction>
</comment>
<comment type="function">
    <text evidence="1 8">Specifically methylates the guanine in position 966 of 16S rRNA in the assembled 30S particle.</text>
</comment>
<dbReference type="PANTHER" id="PTHR43542">
    <property type="entry name" value="METHYLTRANSFERASE"/>
    <property type="match status" value="1"/>
</dbReference>
<organism evidence="9 10">
    <name type="scientific">Allochromatium tepidum</name>
    <dbReference type="NCBI Taxonomy" id="553982"/>
    <lineage>
        <taxon>Bacteria</taxon>
        <taxon>Pseudomonadati</taxon>
        <taxon>Pseudomonadota</taxon>
        <taxon>Gammaproteobacteria</taxon>
        <taxon>Chromatiales</taxon>
        <taxon>Chromatiaceae</taxon>
        <taxon>Allochromatium</taxon>
    </lineage>
</organism>
<evidence type="ECO:0000256" key="5">
    <source>
        <dbReference type="ARBA" id="ARBA00022603"/>
    </source>
</evidence>
<sequence>MQEPSRCRWPVARTKDRPANQLRIIGGRHRGRRLSFPDRPGLRPTSDRVRETLFNWVAPLIEGARCLDLFAGSGALGFEALSRGAGAVVMVERAAAVARQLRANAGLLGAADLQVHEADALIWLERGDPAPFDLIFLDPPFAEGLLAPAIERLERHGLPAPEARIYLEAPVQIGFPPLPESWELIRDKTAGQVRYGLVRVGPA</sequence>
<evidence type="ECO:0000256" key="1">
    <source>
        <dbReference type="ARBA" id="ARBA00002649"/>
    </source>
</evidence>
<protein>
    <recommendedName>
        <fullName evidence="4 8">Ribosomal RNA small subunit methyltransferase D</fullName>
        <ecNumber evidence="3 8">2.1.1.171</ecNumber>
    </recommendedName>
</protein>
<gene>
    <name evidence="9" type="ORF">Atep_26400</name>
</gene>
<dbReference type="EC" id="2.1.1.171" evidence="3 8"/>
<dbReference type="GO" id="GO:0008168">
    <property type="term" value="F:methyltransferase activity"/>
    <property type="evidence" value="ECO:0007669"/>
    <property type="project" value="UniProtKB-KW"/>
</dbReference>
<evidence type="ECO:0000256" key="8">
    <source>
        <dbReference type="PIRNR" id="PIRNR004553"/>
    </source>
</evidence>
<evidence type="ECO:0000256" key="4">
    <source>
        <dbReference type="ARBA" id="ARBA00013682"/>
    </source>
</evidence>
<dbReference type="PIRSF" id="PIRSF004553">
    <property type="entry name" value="CHP00095"/>
    <property type="match status" value="1"/>
</dbReference>
<evidence type="ECO:0000256" key="7">
    <source>
        <dbReference type="ARBA" id="ARBA00048326"/>
    </source>
</evidence>
<comment type="similarity">
    <text evidence="2 8">Belongs to the methyltransferase superfamily. RsmD family.</text>
</comment>
<dbReference type="InterPro" id="IPR029063">
    <property type="entry name" value="SAM-dependent_MTases_sf"/>
</dbReference>
<keyword evidence="8" id="KW-0949">S-adenosyl-L-methionine</keyword>
<evidence type="ECO:0000313" key="9">
    <source>
        <dbReference type="EMBL" id="BCU07963.1"/>
    </source>
</evidence>
<evidence type="ECO:0000313" key="10">
    <source>
        <dbReference type="Proteomes" id="UP000680679"/>
    </source>
</evidence>
<keyword evidence="10" id="KW-1185">Reference proteome</keyword>
<evidence type="ECO:0000256" key="3">
    <source>
        <dbReference type="ARBA" id="ARBA00012141"/>
    </source>
</evidence>
<dbReference type="GO" id="GO:0032259">
    <property type="term" value="P:methylation"/>
    <property type="evidence" value="ECO:0007669"/>
    <property type="project" value="UniProtKB-KW"/>
</dbReference>
<dbReference type="PROSITE" id="PS00092">
    <property type="entry name" value="N6_MTASE"/>
    <property type="match status" value="1"/>
</dbReference>
<evidence type="ECO:0000256" key="6">
    <source>
        <dbReference type="ARBA" id="ARBA00022679"/>
    </source>
</evidence>